<accession>A0ABV6HL74</accession>
<protein>
    <submittedName>
        <fullName evidence="1">GLPGLI family protein</fullName>
    </submittedName>
</protein>
<dbReference type="EMBL" id="JBHLWO010000002">
    <property type="protein sequence ID" value="MFC0319334.1"/>
    <property type="molecule type" value="Genomic_DNA"/>
</dbReference>
<gene>
    <name evidence="1" type="ORF">ACFFI0_13520</name>
</gene>
<dbReference type="Proteomes" id="UP001589774">
    <property type="component" value="Unassembled WGS sequence"/>
</dbReference>
<name>A0ABV6HL74_9SPHI</name>
<dbReference type="Pfam" id="PF09697">
    <property type="entry name" value="Porph_ging"/>
    <property type="match status" value="1"/>
</dbReference>
<keyword evidence="2" id="KW-1185">Reference proteome</keyword>
<dbReference type="NCBIfam" id="TIGR01200">
    <property type="entry name" value="GLPGLI"/>
    <property type="match status" value="1"/>
</dbReference>
<reference evidence="1 2" key="1">
    <citation type="submission" date="2024-09" db="EMBL/GenBank/DDBJ databases">
        <authorList>
            <person name="Sun Q."/>
            <person name="Mori K."/>
        </authorList>
    </citation>
    <scope>NUCLEOTIDE SEQUENCE [LARGE SCALE GENOMIC DNA]</scope>
    <source>
        <strain evidence="1 2">CCM 7765</strain>
    </source>
</reference>
<evidence type="ECO:0000313" key="1">
    <source>
        <dbReference type="EMBL" id="MFC0319334.1"/>
    </source>
</evidence>
<dbReference type="InterPro" id="IPR005901">
    <property type="entry name" value="GLPGLI"/>
</dbReference>
<comment type="caution">
    <text evidence="1">The sequence shown here is derived from an EMBL/GenBank/DDBJ whole genome shotgun (WGS) entry which is preliminary data.</text>
</comment>
<sequence>MKHLKLWYVGVVCFFFIVKVNAQETEPVLARARYQFIHVNDTANRDHPKEEEMVLYAGINRSFFTSNAEEEINRQMEEQVANPSFDGNINLVSKGSSTNESFYFVSNTQTLKRIYRLMQNQYILDEPYPQLDWKISDDTLTIGGYNCQKATVSFKGRTYTAWFSPELPFSFGPWKLHGLPGLILDVADSKKEVVFHFVGFEKLDHVNLQIGTTTDYIETNQEALDRLLKAFKENRQTFMDVQGQGGRSNAANVISGLPKKEDAFSSIDPGKIKSINVNKNAGGVSNTDNNPIELTK</sequence>
<proteinExistence type="predicted"/>
<dbReference type="RefSeq" id="WP_130856020.1">
    <property type="nucleotide sequence ID" value="NZ_JBHLWO010000002.1"/>
</dbReference>
<organism evidence="1 2">
    <name type="scientific">Olivibacter oleidegradans</name>
    <dbReference type="NCBI Taxonomy" id="760123"/>
    <lineage>
        <taxon>Bacteria</taxon>
        <taxon>Pseudomonadati</taxon>
        <taxon>Bacteroidota</taxon>
        <taxon>Sphingobacteriia</taxon>
        <taxon>Sphingobacteriales</taxon>
        <taxon>Sphingobacteriaceae</taxon>
        <taxon>Olivibacter</taxon>
    </lineage>
</organism>
<evidence type="ECO:0000313" key="2">
    <source>
        <dbReference type="Proteomes" id="UP001589774"/>
    </source>
</evidence>